<comment type="caution">
    <text evidence="8">The sequence shown here is derived from an EMBL/GenBank/DDBJ whole genome shotgun (WGS) entry which is preliminary data.</text>
</comment>
<proteinExistence type="predicted"/>
<name>A0A841M0N6_9HYPH</name>
<feature type="domain" description="Nudix hydrolase" evidence="7">
    <location>
        <begin position="55"/>
        <end position="187"/>
    </location>
</feature>
<dbReference type="Gene3D" id="3.90.79.10">
    <property type="entry name" value="Nucleoside Triphosphate Pyrophosphohydrolase"/>
    <property type="match status" value="1"/>
</dbReference>
<dbReference type="InterPro" id="IPR000086">
    <property type="entry name" value="NUDIX_hydrolase_dom"/>
</dbReference>
<keyword evidence="3" id="KW-0479">Metal-binding</keyword>
<accession>A0A841M0N6</accession>
<dbReference type="InterPro" id="IPR045121">
    <property type="entry name" value="CoAse"/>
</dbReference>
<sequence>MSMNDLSGKQEFKLPDYSAAGFAERARGFLPENEVLSGDHVLNPDIASVISGVKLRDAAVLVPVVERGNSTNVILTLRNSALRKHSGQIAFPGGTVDREDASITAAALREADEEIGLKPHFAETLTQMPRYLSGSGFSITPVLAIIDPDAPLQANPDEVADIFEVPLAFLMNPANHNKESRMMNGRERFYYTMPYQKRFIWGITAGIIRGIYERLYR</sequence>
<dbReference type="AlphaFoldDB" id="A0A841M0N6"/>
<dbReference type="InterPro" id="IPR015797">
    <property type="entry name" value="NUDIX_hydrolase-like_dom_sf"/>
</dbReference>
<keyword evidence="9" id="KW-1185">Reference proteome</keyword>
<keyword evidence="6" id="KW-0464">Manganese</keyword>
<dbReference type="SUPFAM" id="SSF55811">
    <property type="entry name" value="Nudix"/>
    <property type="match status" value="1"/>
</dbReference>
<dbReference type="EMBL" id="JACIIU010000001">
    <property type="protein sequence ID" value="MBB6259941.1"/>
    <property type="molecule type" value="Genomic_DNA"/>
</dbReference>
<dbReference type="GO" id="GO:0046872">
    <property type="term" value="F:metal ion binding"/>
    <property type="evidence" value="ECO:0007669"/>
    <property type="project" value="UniProtKB-KW"/>
</dbReference>
<evidence type="ECO:0000256" key="6">
    <source>
        <dbReference type="ARBA" id="ARBA00023211"/>
    </source>
</evidence>
<evidence type="ECO:0000313" key="8">
    <source>
        <dbReference type="EMBL" id="MBB6259941.1"/>
    </source>
</evidence>
<dbReference type="Proteomes" id="UP000555393">
    <property type="component" value="Unassembled WGS sequence"/>
</dbReference>
<evidence type="ECO:0000256" key="5">
    <source>
        <dbReference type="ARBA" id="ARBA00022842"/>
    </source>
</evidence>
<evidence type="ECO:0000256" key="3">
    <source>
        <dbReference type="ARBA" id="ARBA00022723"/>
    </source>
</evidence>
<protein>
    <submittedName>
        <fullName evidence="8">8-oxo-dGTP pyrophosphatase MutT (NUDIX family)</fullName>
    </submittedName>
</protein>
<dbReference type="PANTHER" id="PTHR12992">
    <property type="entry name" value="NUDIX HYDROLASE"/>
    <property type="match status" value="1"/>
</dbReference>
<keyword evidence="4" id="KW-0378">Hydrolase</keyword>
<gene>
    <name evidence="8" type="ORF">FHS77_000449</name>
</gene>
<keyword evidence="5" id="KW-0460">Magnesium</keyword>
<dbReference type="CDD" id="cd03426">
    <property type="entry name" value="NUDIX_CoAse_Nudt7"/>
    <property type="match status" value="1"/>
</dbReference>
<evidence type="ECO:0000256" key="1">
    <source>
        <dbReference type="ARBA" id="ARBA00001936"/>
    </source>
</evidence>
<dbReference type="NCBIfam" id="NF007980">
    <property type="entry name" value="PRK10707.1"/>
    <property type="match status" value="1"/>
</dbReference>
<comment type="cofactor">
    <cofactor evidence="1">
        <name>Mn(2+)</name>
        <dbReference type="ChEBI" id="CHEBI:29035"/>
    </cofactor>
</comment>
<comment type="cofactor">
    <cofactor evidence="2">
        <name>Mg(2+)</name>
        <dbReference type="ChEBI" id="CHEBI:18420"/>
    </cofactor>
</comment>
<dbReference type="PANTHER" id="PTHR12992:SF11">
    <property type="entry name" value="MITOCHONDRIAL COENZYME A DIPHOSPHATASE NUDT8"/>
    <property type="match status" value="1"/>
</dbReference>
<evidence type="ECO:0000259" key="7">
    <source>
        <dbReference type="PROSITE" id="PS51462"/>
    </source>
</evidence>
<evidence type="ECO:0000313" key="9">
    <source>
        <dbReference type="Proteomes" id="UP000555393"/>
    </source>
</evidence>
<evidence type="ECO:0000256" key="4">
    <source>
        <dbReference type="ARBA" id="ARBA00022801"/>
    </source>
</evidence>
<evidence type="ECO:0000256" key="2">
    <source>
        <dbReference type="ARBA" id="ARBA00001946"/>
    </source>
</evidence>
<organism evidence="8 9">
    <name type="scientific">Paenochrobactrum gallinarii</name>
    <dbReference type="NCBI Taxonomy" id="643673"/>
    <lineage>
        <taxon>Bacteria</taxon>
        <taxon>Pseudomonadati</taxon>
        <taxon>Pseudomonadota</taxon>
        <taxon>Alphaproteobacteria</taxon>
        <taxon>Hyphomicrobiales</taxon>
        <taxon>Brucellaceae</taxon>
        <taxon>Paenochrobactrum</taxon>
    </lineage>
</organism>
<dbReference type="PROSITE" id="PS51462">
    <property type="entry name" value="NUDIX"/>
    <property type="match status" value="1"/>
</dbReference>
<dbReference type="Pfam" id="PF00293">
    <property type="entry name" value="NUDIX"/>
    <property type="match status" value="1"/>
</dbReference>
<reference evidence="8 9" key="1">
    <citation type="submission" date="2020-08" db="EMBL/GenBank/DDBJ databases">
        <title>Genomic Encyclopedia of Type Strains, Phase IV (KMG-IV): sequencing the most valuable type-strain genomes for metagenomic binning, comparative biology and taxonomic classification.</title>
        <authorList>
            <person name="Goeker M."/>
        </authorList>
    </citation>
    <scope>NUCLEOTIDE SEQUENCE [LARGE SCALE GENOMIC DNA]</scope>
    <source>
        <strain evidence="8 9">DSM 22336</strain>
    </source>
</reference>
<dbReference type="GO" id="GO:0010945">
    <property type="term" value="F:coenzyme A diphosphatase activity"/>
    <property type="evidence" value="ECO:0007669"/>
    <property type="project" value="InterPro"/>
</dbReference>